<dbReference type="InterPro" id="IPR018389">
    <property type="entry name" value="DctP_fam"/>
</dbReference>
<dbReference type="Gene3D" id="3.40.190.170">
    <property type="entry name" value="Bacterial extracellular solute-binding protein, family 7"/>
    <property type="match status" value="1"/>
</dbReference>
<name>A0A9Q3UJG5_9GAMM</name>
<dbReference type="InterPro" id="IPR004682">
    <property type="entry name" value="TRAP_DctP"/>
</dbReference>
<dbReference type="Proteomes" id="UP001108027">
    <property type="component" value="Unassembled WGS sequence"/>
</dbReference>
<dbReference type="NCBIfam" id="NF037995">
    <property type="entry name" value="TRAP_S1"/>
    <property type="match status" value="1"/>
</dbReference>
<dbReference type="PANTHER" id="PTHR33376:SF7">
    <property type="entry name" value="C4-DICARBOXYLATE-BINDING PROTEIN DCTB"/>
    <property type="match status" value="1"/>
</dbReference>
<evidence type="ECO:0000256" key="3">
    <source>
        <dbReference type="ARBA" id="ARBA00022729"/>
    </source>
</evidence>
<dbReference type="PIRSF" id="PIRSF006470">
    <property type="entry name" value="DctB"/>
    <property type="match status" value="1"/>
</dbReference>
<dbReference type="EMBL" id="JAJGNA010000001">
    <property type="protein sequence ID" value="MCC4306983.1"/>
    <property type="molecule type" value="Genomic_DNA"/>
</dbReference>
<feature type="signal peptide" evidence="4">
    <location>
        <begin position="1"/>
        <end position="27"/>
    </location>
</feature>
<evidence type="ECO:0000313" key="6">
    <source>
        <dbReference type="Proteomes" id="UP001108027"/>
    </source>
</evidence>
<dbReference type="CDD" id="cd13603">
    <property type="entry name" value="PBP2_TRAP_Siap_TeaA_like"/>
    <property type="match status" value="1"/>
</dbReference>
<comment type="similarity">
    <text evidence="1">Belongs to the bacterial solute-binding protein 7 family.</text>
</comment>
<organism evidence="5 6">
    <name type="scientific">Alloalcanivorax marinus</name>
    <dbReference type="NCBI Taxonomy" id="1177169"/>
    <lineage>
        <taxon>Bacteria</taxon>
        <taxon>Pseudomonadati</taxon>
        <taxon>Pseudomonadota</taxon>
        <taxon>Gammaproteobacteria</taxon>
        <taxon>Oceanospirillales</taxon>
        <taxon>Alcanivoracaceae</taxon>
        <taxon>Alloalcanivorax</taxon>
    </lineage>
</organism>
<dbReference type="InterPro" id="IPR038404">
    <property type="entry name" value="TRAP_DctP_sf"/>
</dbReference>
<keyword evidence="2" id="KW-0813">Transport</keyword>
<accession>A0A9Q3UJG5</accession>
<evidence type="ECO:0000256" key="1">
    <source>
        <dbReference type="ARBA" id="ARBA00009023"/>
    </source>
</evidence>
<sequence>MKAYAALRHALLLATTLALTLPGIGHAAARIGHVEASGQPLDQVLKLSAEQIAERTDGRVEFSVFPSSQLGNARAMTEAVQLGMQDAVVVPAAFIGGFNPLVSILDIPYLIPTSDDQANALRKSEFGRALLDSFKEKGFEAVALWPGGFKHFTSNKKLEGIGDFKGQKFRIMDSRVLRAQFEAVGAQAMPIPFGDVYTSLQTGVVDGQENPLDSIARMKFHEVQKYLLLSAHGVVENVVLFSPTFWAGLSDADKQTVRQVFVDNALELAKVKGENQKQALEEIKAAGLTINELDDAEQQALREKMYPAARDAFLDQAGDKGQTLIDLYESVYSDITE</sequence>
<evidence type="ECO:0000313" key="5">
    <source>
        <dbReference type="EMBL" id="MCC4306983.1"/>
    </source>
</evidence>
<protein>
    <submittedName>
        <fullName evidence="5">TRAP transporter substrate-binding protein</fullName>
    </submittedName>
</protein>
<keyword evidence="3 4" id="KW-0732">Signal</keyword>
<reference evidence="5" key="1">
    <citation type="submission" date="2021-10" db="EMBL/GenBank/DDBJ databases">
        <title>The diversity and Nitrogen Metabolism of Culturable Nitrate-Utilizing Bacteria Within the Oxygen Minimum Zone of the Changjiang (Yangtze River)Estuary.</title>
        <authorList>
            <person name="Zhang D."/>
            <person name="Zheng J."/>
            <person name="Liu S."/>
            <person name="He W."/>
        </authorList>
    </citation>
    <scope>NUCLEOTIDE SEQUENCE</scope>
    <source>
        <strain evidence="5">FXH-223</strain>
    </source>
</reference>
<evidence type="ECO:0000256" key="2">
    <source>
        <dbReference type="ARBA" id="ARBA00022448"/>
    </source>
</evidence>
<evidence type="ECO:0000256" key="4">
    <source>
        <dbReference type="SAM" id="SignalP"/>
    </source>
</evidence>
<dbReference type="RefSeq" id="WP_228232097.1">
    <property type="nucleotide sequence ID" value="NZ_JAJGNA010000001.1"/>
</dbReference>
<dbReference type="GO" id="GO:0055085">
    <property type="term" value="P:transmembrane transport"/>
    <property type="evidence" value="ECO:0007669"/>
    <property type="project" value="InterPro"/>
</dbReference>
<proteinExistence type="inferred from homology"/>
<keyword evidence="6" id="KW-1185">Reference proteome</keyword>
<gene>
    <name evidence="5" type="ORF">LL252_00240</name>
</gene>
<dbReference type="PANTHER" id="PTHR33376">
    <property type="match status" value="1"/>
</dbReference>
<feature type="chain" id="PRO_5040478609" evidence="4">
    <location>
        <begin position="28"/>
        <end position="337"/>
    </location>
</feature>
<dbReference type="GO" id="GO:0030288">
    <property type="term" value="C:outer membrane-bounded periplasmic space"/>
    <property type="evidence" value="ECO:0007669"/>
    <property type="project" value="InterPro"/>
</dbReference>
<comment type="caution">
    <text evidence="5">The sequence shown here is derived from an EMBL/GenBank/DDBJ whole genome shotgun (WGS) entry which is preliminary data.</text>
</comment>
<dbReference type="NCBIfam" id="TIGR00787">
    <property type="entry name" value="dctP"/>
    <property type="match status" value="1"/>
</dbReference>
<dbReference type="AlphaFoldDB" id="A0A9Q3UJG5"/>
<dbReference type="Pfam" id="PF03480">
    <property type="entry name" value="DctP"/>
    <property type="match status" value="1"/>
</dbReference>